<evidence type="ECO:0000313" key="1">
    <source>
        <dbReference type="EMBL" id="POY39905.1"/>
    </source>
</evidence>
<dbReference type="EMBL" id="PQVG01000004">
    <property type="protein sequence ID" value="POY39905.1"/>
    <property type="molecule type" value="Genomic_DNA"/>
</dbReference>
<reference evidence="1 2" key="1">
    <citation type="submission" date="2018-01" db="EMBL/GenBank/DDBJ databases">
        <authorList>
            <person name="Gaut B.S."/>
            <person name="Morton B.R."/>
            <person name="Clegg M.T."/>
            <person name="Duvall M.R."/>
        </authorList>
    </citation>
    <scope>NUCLEOTIDE SEQUENCE [LARGE SCALE GENOMIC DNA]</scope>
    <source>
        <strain evidence="1 2">HR-AY</strain>
    </source>
</reference>
<proteinExistence type="predicted"/>
<comment type="caution">
    <text evidence="1">The sequence shown here is derived from an EMBL/GenBank/DDBJ whole genome shotgun (WGS) entry which is preliminary data.</text>
</comment>
<name>A0A2S5ABG7_9FLAO</name>
<evidence type="ECO:0000313" key="2">
    <source>
        <dbReference type="Proteomes" id="UP000237310"/>
    </source>
</evidence>
<dbReference type="OrthoDB" id="1364467at2"/>
<keyword evidence="2" id="KW-1185">Reference proteome</keyword>
<dbReference type="RefSeq" id="WP_103805793.1">
    <property type="nucleotide sequence ID" value="NZ_PQVG01000004.1"/>
</dbReference>
<dbReference type="Proteomes" id="UP000237310">
    <property type="component" value="Unassembled WGS sequence"/>
</dbReference>
<organism evidence="1 2">
    <name type="scientific">Flavobacterium alvei</name>
    <dbReference type="NCBI Taxonomy" id="2080416"/>
    <lineage>
        <taxon>Bacteria</taxon>
        <taxon>Pseudomonadati</taxon>
        <taxon>Bacteroidota</taxon>
        <taxon>Flavobacteriia</taxon>
        <taxon>Flavobacteriales</taxon>
        <taxon>Flavobacteriaceae</taxon>
        <taxon>Flavobacterium</taxon>
    </lineage>
</organism>
<sequence length="75" mass="9292">MRQLTITIPDDFYPTFMEYLKDKPEVSVDEEFEYFDKTVPQWQQDLVLDRIKNSKPEDYRSWEDVKKDLDKKWLK</sequence>
<accession>A0A2S5ABG7</accession>
<evidence type="ECO:0008006" key="3">
    <source>
        <dbReference type="Google" id="ProtNLM"/>
    </source>
</evidence>
<gene>
    <name evidence="1" type="ORF">C3L50_08725</name>
</gene>
<dbReference type="AlphaFoldDB" id="A0A2S5ABG7"/>
<protein>
    <recommendedName>
        <fullName evidence="3">Addiction module protein</fullName>
    </recommendedName>
</protein>